<sequence length="66" mass="7403">MSYLIVGLFPALIWGIMSITFHYVRGSAFEKIITKTIPLEEVVLSGIDLLISDKKQAKILVKIPQD</sequence>
<evidence type="ECO:0000313" key="1">
    <source>
        <dbReference type="EMBL" id="VDB98813.1"/>
    </source>
</evidence>
<evidence type="ECO:0000313" key="2">
    <source>
        <dbReference type="Proteomes" id="UP000294726"/>
    </source>
</evidence>
<accession>A0AAQ2UX41</accession>
<name>A0AAQ2UX41_OENOE</name>
<dbReference type="EMBL" id="LR031358">
    <property type="protein sequence ID" value="VDB98813.1"/>
    <property type="molecule type" value="Genomic_DNA"/>
</dbReference>
<dbReference type="RefSeq" id="WP_243114815.1">
    <property type="nucleotide sequence ID" value="NZ_LR031358.1"/>
</dbReference>
<proteinExistence type="predicted"/>
<gene>
    <name evidence="1" type="ORF">OENI_1518</name>
</gene>
<organism evidence="1 2">
    <name type="scientific">Oenococcus oeni</name>
    <name type="common">Leuconostoc oenos</name>
    <dbReference type="NCBI Taxonomy" id="1247"/>
    <lineage>
        <taxon>Bacteria</taxon>
        <taxon>Bacillati</taxon>
        <taxon>Bacillota</taxon>
        <taxon>Bacilli</taxon>
        <taxon>Lactobacillales</taxon>
        <taxon>Lactobacillaceae</taxon>
        <taxon>Oenococcus</taxon>
    </lineage>
</organism>
<dbReference type="Proteomes" id="UP000294726">
    <property type="component" value="Chromosome"/>
</dbReference>
<dbReference type="AlphaFoldDB" id="A0AAQ2UX41"/>
<protein>
    <submittedName>
        <fullName evidence="1">Uncharacterized protein</fullName>
    </submittedName>
</protein>
<reference evidence="1 2" key="1">
    <citation type="submission" date="2018-08" db="EMBL/GenBank/DDBJ databases">
        <authorList>
            <person name="Lorentzen P. G. S. M."/>
        </authorList>
    </citation>
    <scope>NUCLEOTIDE SEQUENCE [LARGE SCALE GENOMIC DNA]</scope>
    <source>
        <strain evidence="1 2">CRBO_1381</strain>
    </source>
</reference>